<protein>
    <submittedName>
        <fullName evidence="2">Uncharacterized protein LOC111316374</fullName>
    </submittedName>
</protein>
<dbReference type="OrthoDB" id="1738251at2759"/>
<keyword evidence="1" id="KW-1185">Reference proteome</keyword>
<evidence type="ECO:0000313" key="2">
    <source>
        <dbReference type="RefSeq" id="XP_022774080.1"/>
    </source>
</evidence>
<sequence>MVDGREIIKQESKWDVNDIKMVQLNTKAMYTLFYALGPNKYNRVSLCENMKLDETISEILNYFTNIINGLKALGKTYSNVEIVKKILNSLPKSWEAKVTAIEGSKDPHTFSLDELMILFLPMR</sequence>
<organism evidence="1 2">
    <name type="scientific">Durio zibethinus</name>
    <name type="common">Durian</name>
    <dbReference type="NCBI Taxonomy" id="66656"/>
    <lineage>
        <taxon>Eukaryota</taxon>
        <taxon>Viridiplantae</taxon>
        <taxon>Streptophyta</taxon>
        <taxon>Embryophyta</taxon>
        <taxon>Tracheophyta</taxon>
        <taxon>Spermatophyta</taxon>
        <taxon>Magnoliopsida</taxon>
        <taxon>eudicotyledons</taxon>
        <taxon>Gunneridae</taxon>
        <taxon>Pentapetalae</taxon>
        <taxon>rosids</taxon>
        <taxon>malvids</taxon>
        <taxon>Malvales</taxon>
        <taxon>Malvaceae</taxon>
        <taxon>Helicteroideae</taxon>
        <taxon>Durio</taxon>
    </lineage>
</organism>
<accession>A0A6P6BAG0</accession>
<proteinExistence type="predicted"/>
<dbReference type="PANTHER" id="PTHR34676">
    <property type="entry name" value="DUF4219 DOMAIN-CONTAINING PROTEIN-RELATED"/>
    <property type="match status" value="1"/>
</dbReference>
<dbReference type="Proteomes" id="UP000515121">
    <property type="component" value="Unplaced"/>
</dbReference>
<dbReference type="KEGG" id="dzi:111316374"/>
<evidence type="ECO:0000313" key="1">
    <source>
        <dbReference type="Proteomes" id="UP000515121"/>
    </source>
</evidence>
<dbReference type="AlphaFoldDB" id="A0A6P6BAG0"/>
<reference evidence="2" key="1">
    <citation type="submission" date="2025-08" db="UniProtKB">
        <authorList>
            <consortium name="RefSeq"/>
        </authorList>
    </citation>
    <scope>IDENTIFICATION</scope>
    <source>
        <tissue evidence="2">Fruit stalk</tissue>
    </source>
</reference>
<dbReference type="Pfam" id="PF14223">
    <property type="entry name" value="Retrotran_gag_2"/>
    <property type="match status" value="1"/>
</dbReference>
<dbReference type="GeneID" id="111316374"/>
<name>A0A6P6BAG0_DURZI</name>
<dbReference type="PANTHER" id="PTHR34676:SF8">
    <property type="entry name" value="TRANSMEMBRANE PROTEIN"/>
    <property type="match status" value="1"/>
</dbReference>
<dbReference type="RefSeq" id="XP_022774080.1">
    <property type="nucleotide sequence ID" value="XM_022918345.1"/>
</dbReference>
<gene>
    <name evidence="2" type="primary">LOC111316374</name>
</gene>